<dbReference type="InterPro" id="IPR020625">
    <property type="entry name" value="Schiff_base-form_aldolases_AS"/>
</dbReference>
<comment type="similarity">
    <text evidence="3 12 13">Belongs to the DapA family.</text>
</comment>
<evidence type="ECO:0000256" key="13">
    <source>
        <dbReference type="PIRNR" id="PIRNR001365"/>
    </source>
</evidence>
<dbReference type="GO" id="GO:0019877">
    <property type="term" value="P:diaminopimelate biosynthetic process"/>
    <property type="evidence" value="ECO:0007669"/>
    <property type="project" value="UniProtKB-UniRule"/>
</dbReference>
<dbReference type="EMBL" id="REFJ01000004">
    <property type="protein sequence ID" value="RMA79238.1"/>
    <property type="molecule type" value="Genomic_DNA"/>
</dbReference>
<dbReference type="PIRSF" id="PIRSF001365">
    <property type="entry name" value="DHDPS"/>
    <property type="match status" value="1"/>
</dbReference>
<evidence type="ECO:0000256" key="3">
    <source>
        <dbReference type="ARBA" id="ARBA00007592"/>
    </source>
</evidence>
<dbReference type="PROSITE" id="PS00666">
    <property type="entry name" value="DHDPS_2"/>
    <property type="match status" value="1"/>
</dbReference>
<keyword evidence="9 12" id="KW-0456">Lyase</keyword>
<evidence type="ECO:0000256" key="16">
    <source>
        <dbReference type="PIRSR" id="PIRSR001365-3"/>
    </source>
</evidence>
<dbReference type="GO" id="GO:0009089">
    <property type="term" value="P:lysine biosynthetic process via diaminopimelate"/>
    <property type="evidence" value="ECO:0007669"/>
    <property type="project" value="UniProtKB-UniRule"/>
</dbReference>
<feature type="binding site" evidence="12 15">
    <location>
        <position position="203"/>
    </location>
    <ligand>
        <name>pyruvate</name>
        <dbReference type="ChEBI" id="CHEBI:15361"/>
    </ligand>
</feature>
<dbReference type="OrthoDB" id="9782828at2"/>
<dbReference type="PRINTS" id="PR00146">
    <property type="entry name" value="DHPICSNTHASE"/>
</dbReference>
<evidence type="ECO:0000256" key="5">
    <source>
        <dbReference type="ARBA" id="ARBA00022490"/>
    </source>
</evidence>
<keyword evidence="7 12" id="KW-0220">Diaminopimelate biosynthesis</keyword>
<evidence type="ECO:0000256" key="8">
    <source>
        <dbReference type="ARBA" id="ARBA00023154"/>
    </source>
</evidence>
<evidence type="ECO:0000256" key="10">
    <source>
        <dbReference type="ARBA" id="ARBA00023270"/>
    </source>
</evidence>
<dbReference type="Gene3D" id="3.20.20.70">
    <property type="entry name" value="Aldolase class I"/>
    <property type="match status" value="1"/>
</dbReference>
<evidence type="ECO:0000313" key="18">
    <source>
        <dbReference type="Proteomes" id="UP000267187"/>
    </source>
</evidence>
<dbReference type="InterPro" id="IPR005263">
    <property type="entry name" value="DapA"/>
</dbReference>
<accession>A0A3M0A8V1</accession>
<evidence type="ECO:0000256" key="7">
    <source>
        <dbReference type="ARBA" id="ARBA00022915"/>
    </source>
</evidence>
<dbReference type="InterPro" id="IPR002220">
    <property type="entry name" value="DapA-like"/>
</dbReference>
<feature type="site" description="L-lysine inhibitor binding" evidence="16">
    <location>
        <position position="84"/>
    </location>
</feature>
<dbReference type="PANTHER" id="PTHR12128:SF66">
    <property type="entry name" value="4-HYDROXY-2-OXOGLUTARATE ALDOLASE, MITOCHONDRIAL"/>
    <property type="match status" value="1"/>
</dbReference>
<comment type="caution">
    <text evidence="12">Was originally thought to be a dihydrodipicolinate synthase (DHDPS), catalyzing the condensation of (S)-aspartate-beta-semialdehyde [(S)-ASA] and pyruvate to dihydrodipicolinate (DHDP). However, it was shown in E.coli that the product of the enzymatic reaction is not dihydrodipicolinate but in fact (4S)-4-hydroxy-2,3,4,5-tetrahydro-(2S)-dipicolinic acid (HTPA), and that the consecutive dehydration reaction leading to DHDP is not spontaneous but catalyzed by DapB.</text>
</comment>
<dbReference type="Pfam" id="PF00701">
    <property type="entry name" value="DHDPS"/>
    <property type="match status" value="1"/>
</dbReference>
<keyword evidence="18" id="KW-1185">Reference proteome</keyword>
<dbReference type="GO" id="GO:0008840">
    <property type="term" value="F:4-hydroxy-tetrahydrodipicolinate synthase activity"/>
    <property type="evidence" value="ECO:0007669"/>
    <property type="project" value="UniProtKB-UniRule"/>
</dbReference>
<comment type="pathway">
    <text evidence="2 12">Amino-acid biosynthesis; L-lysine biosynthesis via DAP pathway; (S)-tetrahydrodipicolinate from L-aspartate: step 3/4.</text>
</comment>
<evidence type="ECO:0000256" key="9">
    <source>
        <dbReference type="ARBA" id="ARBA00023239"/>
    </source>
</evidence>
<feature type="active site" description="Proton donor/acceptor" evidence="12 14">
    <location>
        <position position="133"/>
    </location>
</feature>
<sequence length="292" mass="30768">MISGSMVALVTPMAANGEVDYEALARLVDWHEAEGTHCLVVAGTTGESATLDVNEHLEVIRFCQERVGSRVPIIAGTGANSTREAIHLTTRAQAFGVAACLLVTPYYNKPTQEGLFQHYQAVAAACPGDLILYNVPGRTAVDMSNETVLRLATIENIVGIKDATGELKRGIELVKAAPKGFVVYSGDDATAIDLILAGAKGDISVTANVAPKLMSKACELALAGDSEGAKAVDAKLSALHRDLFVEANPIPVKWALSQLGRCEATMRLPLTTLDSKFHGVVKSALKEAASIS</sequence>
<dbReference type="EC" id="4.3.3.7" evidence="4 12"/>
<dbReference type="CDD" id="cd00950">
    <property type="entry name" value="DHDPS"/>
    <property type="match status" value="1"/>
</dbReference>
<comment type="subcellular location">
    <subcellularLocation>
        <location evidence="12">Cytoplasm</location>
    </subcellularLocation>
</comment>
<gene>
    <name evidence="12" type="primary">dapA</name>
    <name evidence="17" type="ORF">DFR27_1674</name>
</gene>
<feature type="site" description="L-lysine inhibitor binding; via carbonyl oxygen" evidence="16">
    <location>
        <position position="49"/>
    </location>
</feature>
<dbReference type="InterPro" id="IPR013785">
    <property type="entry name" value="Aldolase_TIM"/>
</dbReference>
<evidence type="ECO:0000256" key="15">
    <source>
        <dbReference type="PIRSR" id="PIRSR001365-2"/>
    </source>
</evidence>
<dbReference type="PANTHER" id="PTHR12128">
    <property type="entry name" value="DIHYDRODIPICOLINATE SYNTHASE"/>
    <property type="match status" value="1"/>
</dbReference>
<dbReference type="SUPFAM" id="SSF51569">
    <property type="entry name" value="Aldolase"/>
    <property type="match status" value="1"/>
</dbReference>
<reference evidence="17 18" key="1">
    <citation type="submission" date="2018-10" db="EMBL/GenBank/DDBJ databases">
        <title>Genomic Encyclopedia of Type Strains, Phase IV (KMG-IV): sequencing the most valuable type-strain genomes for metagenomic binning, comparative biology and taxonomic classification.</title>
        <authorList>
            <person name="Goeker M."/>
        </authorList>
    </citation>
    <scope>NUCLEOTIDE SEQUENCE [LARGE SCALE GENOMIC DNA]</scope>
    <source>
        <strain evidence="17 18">DSM 25080</strain>
    </source>
</reference>
<feature type="site" description="Part of a proton relay during catalysis" evidence="12 16">
    <location>
        <position position="44"/>
    </location>
</feature>
<keyword evidence="8 12" id="KW-0457">Lysine biosynthesis</keyword>
<evidence type="ECO:0000256" key="14">
    <source>
        <dbReference type="PIRSR" id="PIRSR001365-1"/>
    </source>
</evidence>
<dbReference type="RefSeq" id="WP_121877003.1">
    <property type="nucleotide sequence ID" value="NZ_REFJ01000004.1"/>
</dbReference>
<feature type="site" description="L-lysine inhibitor binding" evidence="16">
    <location>
        <position position="80"/>
    </location>
</feature>
<dbReference type="SMART" id="SM01130">
    <property type="entry name" value="DHDPS"/>
    <property type="match status" value="1"/>
</dbReference>
<name>A0A3M0A8V1_9GAMM</name>
<comment type="function">
    <text evidence="1 12">Catalyzes the condensation of (S)-aspartate-beta-semialdehyde [(S)-ASA] and pyruvate to 4-hydroxy-tetrahydrodipicolinate (HTPA).</text>
</comment>
<feature type="active site" description="Schiff-base intermediate with substrate" evidence="12 14">
    <location>
        <position position="161"/>
    </location>
</feature>
<organism evidence="17 18">
    <name type="scientific">Umboniibacter marinipuniceus</name>
    <dbReference type="NCBI Taxonomy" id="569599"/>
    <lineage>
        <taxon>Bacteria</taxon>
        <taxon>Pseudomonadati</taxon>
        <taxon>Pseudomonadota</taxon>
        <taxon>Gammaproteobacteria</taxon>
        <taxon>Cellvibrionales</taxon>
        <taxon>Cellvibrionaceae</taxon>
        <taxon>Umboniibacter</taxon>
    </lineage>
</organism>
<keyword evidence="6 12" id="KW-0028">Amino-acid biosynthesis</keyword>
<keyword evidence="5 12" id="KW-0963">Cytoplasm</keyword>
<feature type="binding site" evidence="12 15">
    <location>
        <position position="45"/>
    </location>
    <ligand>
        <name>pyruvate</name>
        <dbReference type="ChEBI" id="CHEBI:15361"/>
    </ligand>
</feature>
<keyword evidence="10 12" id="KW-0704">Schiff base</keyword>
<evidence type="ECO:0000256" key="2">
    <source>
        <dbReference type="ARBA" id="ARBA00005120"/>
    </source>
</evidence>
<evidence type="ECO:0000256" key="12">
    <source>
        <dbReference type="HAMAP-Rule" id="MF_00418"/>
    </source>
</evidence>
<proteinExistence type="inferred from homology"/>
<evidence type="ECO:0000313" key="17">
    <source>
        <dbReference type="EMBL" id="RMA79238.1"/>
    </source>
</evidence>
<evidence type="ECO:0000256" key="1">
    <source>
        <dbReference type="ARBA" id="ARBA00003294"/>
    </source>
</evidence>
<feature type="site" description="Part of a proton relay during catalysis" evidence="12 16">
    <location>
        <position position="107"/>
    </location>
</feature>
<evidence type="ECO:0000256" key="6">
    <source>
        <dbReference type="ARBA" id="ARBA00022605"/>
    </source>
</evidence>
<comment type="caution">
    <text evidence="17">The sequence shown here is derived from an EMBL/GenBank/DDBJ whole genome shotgun (WGS) entry which is preliminary data.</text>
</comment>
<comment type="catalytic activity">
    <reaction evidence="11 12">
        <text>L-aspartate 4-semialdehyde + pyruvate = (2S,4S)-4-hydroxy-2,3,4,5-tetrahydrodipicolinate + H2O + H(+)</text>
        <dbReference type="Rhea" id="RHEA:34171"/>
        <dbReference type="ChEBI" id="CHEBI:15361"/>
        <dbReference type="ChEBI" id="CHEBI:15377"/>
        <dbReference type="ChEBI" id="CHEBI:15378"/>
        <dbReference type="ChEBI" id="CHEBI:67139"/>
        <dbReference type="ChEBI" id="CHEBI:537519"/>
        <dbReference type="EC" id="4.3.3.7"/>
    </reaction>
</comment>
<dbReference type="Proteomes" id="UP000267187">
    <property type="component" value="Unassembled WGS sequence"/>
</dbReference>
<dbReference type="UniPathway" id="UPA00034">
    <property type="reaction ID" value="UER00017"/>
</dbReference>
<dbReference type="AlphaFoldDB" id="A0A3M0A8V1"/>
<evidence type="ECO:0000256" key="11">
    <source>
        <dbReference type="ARBA" id="ARBA00047836"/>
    </source>
</evidence>
<comment type="subunit">
    <text evidence="12">Homotetramer; dimer of dimers.</text>
</comment>
<protein>
    <recommendedName>
        <fullName evidence="4 12">4-hydroxy-tetrahydrodipicolinate synthase</fullName>
        <shortName evidence="12">HTPA synthase</shortName>
        <ecNumber evidence="4 12">4.3.3.7</ecNumber>
    </recommendedName>
</protein>
<evidence type="ECO:0000256" key="4">
    <source>
        <dbReference type="ARBA" id="ARBA00012086"/>
    </source>
</evidence>
<dbReference type="GO" id="GO:0005829">
    <property type="term" value="C:cytosol"/>
    <property type="evidence" value="ECO:0007669"/>
    <property type="project" value="TreeGrafter"/>
</dbReference>
<dbReference type="NCBIfam" id="TIGR00674">
    <property type="entry name" value="dapA"/>
    <property type="match status" value="1"/>
</dbReference>
<feature type="site" description="L-lysine inhibitor binding" evidence="16">
    <location>
        <position position="106"/>
    </location>
</feature>
<dbReference type="HAMAP" id="MF_00418">
    <property type="entry name" value="DapA"/>
    <property type="match status" value="1"/>
</dbReference>